<accession>A0A318T5K0</accession>
<dbReference type="GO" id="GO:0006950">
    <property type="term" value="P:response to stress"/>
    <property type="evidence" value="ECO:0007669"/>
    <property type="project" value="TreeGrafter"/>
</dbReference>
<dbReference type="AlphaFoldDB" id="A0A318T5K0"/>
<dbReference type="PROSITE" id="PS50995">
    <property type="entry name" value="HTH_MARR_2"/>
    <property type="match status" value="1"/>
</dbReference>
<comment type="caution">
    <text evidence="2">The sequence shown here is derived from an EMBL/GenBank/DDBJ whole genome shotgun (WGS) entry which is preliminary data.</text>
</comment>
<dbReference type="GO" id="GO:0003677">
    <property type="term" value="F:DNA binding"/>
    <property type="evidence" value="ECO:0007669"/>
    <property type="project" value="UniProtKB-KW"/>
</dbReference>
<dbReference type="PANTHER" id="PTHR33164">
    <property type="entry name" value="TRANSCRIPTIONAL REGULATOR, MARR FAMILY"/>
    <property type="match status" value="1"/>
</dbReference>
<name>A0A318T5K0_9RHOB</name>
<dbReference type="Proteomes" id="UP000248311">
    <property type="component" value="Unassembled WGS sequence"/>
</dbReference>
<sequence length="197" mass="20698">MTGPSDQAPLARGRDEAAERLRAQGFAEAAIDPLLDFETASFIWSRMIAKGELLSTILSRLQLGVEPAQFHGLTAVVRLQAGVGRPAAEPTVGLLAGELAVDPSRASRIAADLVAAGFVQRGASPGDGRRSVLALTEKGEAVLQAVRAEKWRALAQVFDGWTPEEIAGFAAQVRRYAQGLQAATEAMQAEAGAPPQS</sequence>
<dbReference type="EMBL" id="QJTE01000001">
    <property type="protein sequence ID" value="PYE85664.1"/>
    <property type="molecule type" value="Genomic_DNA"/>
</dbReference>
<dbReference type="GO" id="GO:0003700">
    <property type="term" value="F:DNA-binding transcription factor activity"/>
    <property type="evidence" value="ECO:0007669"/>
    <property type="project" value="InterPro"/>
</dbReference>
<dbReference type="PANTHER" id="PTHR33164:SF57">
    <property type="entry name" value="MARR-FAMILY TRANSCRIPTIONAL REGULATOR"/>
    <property type="match status" value="1"/>
</dbReference>
<evidence type="ECO:0000313" key="3">
    <source>
        <dbReference type="Proteomes" id="UP000248311"/>
    </source>
</evidence>
<organism evidence="2 3">
    <name type="scientific">Pseudoroseicyclus aestuarii</name>
    <dbReference type="NCBI Taxonomy" id="1795041"/>
    <lineage>
        <taxon>Bacteria</taxon>
        <taxon>Pseudomonadati</taxon>
        <taxon>Pseudomonadota</taxon>
        <taxon>Alphaproteobacteria</taxon>
        <taxon>Rhodobacterales</taxon>
        <taxon>Paracoccaceae</taxon>
        <taxon>Pseudoroseicyclus</taxon>
    </lineage>
</organism>
<keyword evidence="2" id="KW-0238">DNA-binding</keyword>
<evidence type="ECO:0000259" key="1">
    <source>
        <dbReference type="PROSITE" id="PS50995"/>
    </source>
</evidence>
<protein>
    <submittedName>
        <fullName evidence="2">DNA-binding MarR family transcriptional regulator</fullName>
    </submittedName>
</protein>
<feature type="domain" description="HTH marR-type" evidence="1">
    <location>
        <begin position="7"/>
        <end position="178"/>
    </location>
</feature>
<keyword evidence="3" id="KW-1185">Reference proteome</keyword>
<dbReference type="Gene3D" id="1.10.10.10">
    <property type="entry name" value="Winged helix-like DNA-binding domain superfamily/Winged helix DNA-binding domain"/>
    <property type="match status" value="1"/>
</dbReference>
<proteinExistence type="predicted"/>
<dbReference type="Pfam" id="PF12802">
    <property type="entry name" value="MarR_2"/>
    <property type="match status" value="1"/>
</dbReference>
<dbReference type="InterPro" id="IPR036388">
    <property type="entry name" value="WH-like_DNA-bd_sf"/>
</dbReference>
<dbReference type="InterPro" id="IPR036390">
    <property type="entry name" value="WH_DNA-bd_sf"/>
</dbReference>
<dbReference type="SMART" id="SM00347">
    <property type="entry name" value="HTH_MARR"/>
    <property type="match status" value="1"/>
</dbReference>
<dbReference type="InterPro" id="IPR000835">
    <property type="entry name" value="HTH_MarR-typ"/>
</dbReference>
<dbReference type="RefSeq" id="WP_181418535.1">
    <property type="nucleotide sequence ID" value="NZ_QJTE01000001.1"/>
</dbReference>
<gene>
    <name evidence="2" type="ORF">DFP88_101333</name>
</gene>
<evidence type="ECO:0000313" key="2">
    <source>
        <dbReference type="EMBL" id="PYE85664.1"/>
    </source>
</evidence>
<reference evidence="2 3" key="1">
    <citation type="submission" date="2018-06" db="EMBL/GenBank/DDBJ databases">
        <title>Genomic Encyclopedia of Type Strains, Phase III (KMG-III): the genomes of soil and plant-associated and newly described type strains.</title>
        <authorList>
            <person name="Whitman W."/>
        </authorList>
    </citation>
    <scope>NUCLEOTIDE SEQUENCE [LARGE SCALE GENOMIC DNA]</scope>
    <source>
        <strain evidence="2 3">CECT 9025</strain>
    </source>
</reference>
<dbReference type="SUPFAM" id="SSF46785">
    <property type="entry name" value="Winged helix' DNA-binding domain"/>
    <property type="match status" value="1"/>
</dbReference>
<dbReference type="InterPro" id="IPR039422">
    <property type="entry name" value="MarR/SlyA-like"/>
</dbReference>